<dbReference type="AlphaFoldDB" id="A0A7C9UYQ0"/>
<dbReference type="SMART" id="SM00047">
    <property type="entry name" value="LYZ2"/>
    <property type="match status" value="1"/>
</dbReference>
<dbReference type="GO" id="GO:0004040">
    <property type="term" value="F:amidase activity"/>
    <property type="evidence" value="ECO:0007669"/>
    <property type="project" value="InterPro"/>
</dbReference>
<protein>
    <recommendedName>
        <fullName evidence="1">Mannosyl-glycoprotein endo-beta-N-acetylglucosamidase-like domain-containing protein</fullName>
    </recommendedName>
</protein>
<evidence type="ECO:0000313" key="3">
    <source>
        <dbReference type="Proteomes" id="UP000480684"/>
    </source>
</evidence>
<dbReference type="RefSeq" id="WP_163682001.1">
    <property type="nucleotide sequence ID" value="NZ_JAAIYP010000042.1"/>
</dbReference>
<accession>A0A7C9UYQ0</accession>
<feature type="domain" description="Mannosyl-glycoprotein endo-beta-N-acetylglucosamidase-like" evidence="1">
    <location>
        <begin position="138"/>
        <end position="288"/>
    </location>
</feature>
<dbReference type="Pfam" id="PF01832">
    <property type="entry name" value="Glucosaminidase"/>
    <property type="match status" value="1"/>
</dbReference>
<name>A0A7C9UYQ0_9PROT</name>
<proteinExistence type="predicted"/>
<organism evidence="2 3">
    <name type="scientific">Magnetospirillum aberrantis SpK</name>
    <dbReference type="NCBI Taxonomy" id="908842"/>
    <lineage>
        <taxon>Bacteria</taxon>
        <taxon>Pseudomonadati</taxon>
        <taxon>Pseudomonadota</taxon>
        <taxon>Alphaproteobacteria</taxon>
        <taxon>Rhodospirillales</taxon>
        <taxon>Rhodospirillaceae</taxon>
        <taxon>Magnetospirillum</taxon>
    </lineage>
</organism>
<dbReference type="Proteomes" id="UP000480684">
    <property type="component" value="Unassembled WGS sequence"/>
</dbReference>
<sequence>MAQNKAVLFGVGTLAVAVGALYGLVLGGVSSPLRSEVSLGKPVGLERNLSTSELGSADGLHAVFTRIGYRLDTVAETGTVPPLFLSTVPDDLDQMAEIDAKKRVFLRLMLPLVLVVNEEIAQDRHRLEAMADGRLPQDPAWLEALAVRYRAEGANLSQLLRKVDLVPPSLALAQAAEESGWGTSRFVREANNLFGHTGSAVTPKGDPAGQRMAAFTTLHEAVRAYVHNLNSHPAYEGLRRARATARARGETPDGATLAGSLSRYSERGDAYVQTIRALIRGNRLDRFDHSRIDRNRLRES</sequence>
<dbReference type="InterPro" id="IPR002901">
    <property type="entry name" value="MGlyc_endo_b_GlcNAc-like_dom"/>
</dbReference>
<evidence type="ECO:0000313" key="2">
    <source>
        <dbReference type="EMBL" id="NFV81712.1"/>
    </source>
</evidence>
<reference evidence="2 3" key="1">
    <citation type="submission" date="2020-02" db="EMBL/GenBank/DDBJ databases">
        <authorList>
            <person name="Dziuba M."/>
            <person name="Kuznetsov B."/>
            <person name="Mardanov A."/>
            <person name="Ravin N."/>
            <person name="Grouzdev D."/>
        </authorList>
    </citation>
    <scope>NUCLEOTIDE SEQUENCE [LARGE SCALE GENOMIC DNA]</scope>
    <source>
        <strain evidence="2 3">SpK</strain>
    </source>
</reference>
<dbReference type="PANTHER" id="PTHR40572">
    <property type="entry name" value="PROTEIN BAX"/>
    <property type="match status" value="1"/>
</dbReference>
<comment type="caution">
    <text evidence="2">The sequence shown here is derived from an EMBL/GenBank/DDBJ whole genome shotgun (WGS) entry which is preliminary data.</text>
</comment>
<dbReference type="EMBL" id="JAAIYP010000042">
    <property type="protein sequence ID" value="NFV81712.1"/>
    <property type="molecule type" value="Genomic_DNA"/>
</dbReference>
<dbReference type="Gene3D" id="1.10.530.10">
    <property type="match status" value="1"/>
</dbReference>
<keyword evidence="3" id="KW-1185">Reference proteome</keyword>
<evidence type="ECO:0000259" key="1">
    <source>
        <dbReference type="SMART" id="SM00047"/>
    </source>
</evidence>
<dbReference type="InterPro" id="IPR053195">
    <property type="entry name" value="Bax-like"/>
</dbReference>
<dbReference type="PANTHER" id="PTHR40572:SF1">
    <property type="entry name" value="PROTEIN BAX"/>
    <property type="match status" value="1"/>
</dbReference>
<gene>
    <name evidence="2" type="ORF">G4223_16500</name>
</gene>